<evidence type="ECO:0000313" key="6">
    <source>
        <dbReference type="EMBL" id="OHX14512.1"/>
    </source>
</evidence>
<keyword evidence="6" id="KW-0966">Cell projection</keyword>
<comment type="subcellular location">
    <subcellularLocation>
        <location evidence="2 5">Bacterial flagellum basal body</location>
    </subcellularLocation>
</comment>
<dbReference type="GO" id="GO:0009428">
    <property type="term" value="C:bacterial-type flagellum basal body, distal rod, P ring"/>
    <property type="evidence" value="ECO:0007669"/>
    <property type="project" value="InterPro"/>
</dbReference>
<dbReference type="OrthoDB" id="9786431at2"/>
<dbReference type="HAMAP" id="MF_00416">
    <property type="entry name" value="FlgI"/>
    <property type="match status" value="1"/>
</dbReference>
<dbReference type="STRING" id="1903179.BI347_14105"/>
<comment type="subunit">
    <text evidence="5">The basal body constitutes a major portion of the flagellar organelle and consists of four rings (L,P,S, and M) mounted on a central rod.</text>
</comment>
<organism evidence="6 7">
    <name type="scientific">Chromobacterium sphagni</name>
    <dbReference type="NCBI Taxonomy" id="1903179"/>
    <lineage>
        <taxon>Bacteria</taxon>
        <taxon>Pseudomonadati</taxon>
        <taxon>Pseudomonadota</taxon>
        <taxon>Betaproteobacteria</taxon>
        <taxon>Neisseriales</taxon>
        <taxon>Chromobacteriaceae</taxon>
        <taxon>Chromobacterium</taxon>
    </lineage>
</organism>
<feature type="signal peptide" evidence="5">
    <location>
        <begin position="1"/>
        <end position="24"/>
    </location>
</feature>
<name>A0A1S1X4W7_9NEIS</name>
<comment type="function">
    <text evidence="1 5">Assembles around the rod to form the L-ring and probably protects the motor/basal body from shearing forces during rotation.</text>
</comment>
<keyword evidence="3 5" id="KW-0732">Signal</keyword>
<gene>
    <name evidence="5" type="primary">flgI</name>
    <name evidence="6" type="ORF">BI347_14105</name>
</gene>
<keyword evidence="4 5" id="KW-0975">Bacterial flagellum</keyword>
<dbReference type="Proteomes" id="UP000180088">
    <property type="component" value="Unassembled WGS sequence"/>
</dbReference>
<dbReference type="Pfam" id="PF02119">
    <property type="entry name" value="FlgI"/>
    <property type="match status" value="1"/>
</dbReference>
<dbReference type="PANTHER" id="PTHR30381">
    <property type="entry name" value="FLAGELLAR P-RING PERIPLASMIC PROTEIN FLGI"/>
    <property type="match status" value="1"/>
</dbReference>
<protein>
    <recommendedName>
        <fullName evidence="5">Flagellar P-ring protein</fullName>
    </recommendedName>
    <alternativeName>
        <fullName evidence="5">Basal body P-ring protein</fullName>
    </alternativeName>
</protein>
<proteinExistence type="inferred from homology"/>
<keyword evidence="6" id="KW-0282">Flagellum</keyword>
<dbReference type="EMBL" id="MKCS01000001">
    <property type="protein sequence ID" value="OHX14512.1"/>
    <property type="molecule type" value="Genomic_DNA"/>
</dbReference>
<comment type="caution">
    <text evidence="6">The sequence shown here is derived from an EMBL/GenBank/DDBJ whole genome shotgun (WGS) entry which is preliminary data.</text>
</comment>
<dbReference type="PANTHER" id="PTHR30381:SF0">
    <property type="entry name" value="FLAGELLAR P-RING PROTEIN"/>
    <property type="match status" value="1"/>
</dbReference>
<evidence type="ECO:0000256" key="5">
    <source>
        <dbReference type="HAMAP-Rule" id="MF_00416"/>
    </source>
</evidence>
<sequence length="368" mass="38550" precursor="true">MKLAFFRRLLAVVLLAACPLAAFALPLRQMVNVEGIRDNQLIGYGIVVGLDGTGDNSQVKFSGQSVANMLKQFGLKMPEKTDTRVKNVAAVMVSASLPPGYSRGQTIDVTVSSLGDAKSLRGGTLLLTQLKAANGEVYALAQGSVVIGGLSAQGKSGSSVTVNTPTAGRIPNGASIEREIPSDFEQGDSIRLSLRRPSFETASNVVKAINQSYGKIASTRNATTIEVKAPIDPTERVAFVARLERLNVNVGAELPRVVFNSRTGTVVISEGVTVRAAAVSHGSLRVVISENPMVSQPGPFSNGDTKVVPNSSVNVEQGAGRMFKWPAGASLRAIIDAVNRTGATPDDVMAILQALDQAGAIDGELIVI</sequence>
<accession>A0A1S1X4W7</accession>
<evidence type="ECO:0000256" key="3">
    <source>
        <dbReference type="ARBA" id="ARBA00022729"/>
    </source>
</evidence>
<dbReference type="PRINTS" id="PR01010">
    <property type="entry name" value="FLGPRINGFLGI"/>
</dbReference>
<comment type="similarity">
    <text evidence="5">Belongs to the FlgI family.</text>
</comment>
<evidence type="ECO:0000256" key="2">
    <source>
        <dbReference type="ARBA" id="ARBA00004117"/>
    </source>
</evidence>
<feature type="chain" id="PRO_5010390265" description="Flagellar P-ring protein" evidence="5">
    <location>
        <begin position="25"/>
        <end position="368"/>
    </location>
</feature>
<reference evidence="6 7" key="1">
    <citation type="submission" date="2016-09" db="EMBL/GenBank/DDBJ databases">
        <title>Chromobacterium muskegensis sp. nov., an insecticidal bacterium isolated from Sphagnum bogs.</title>
        <authorList>
            <person name="Sparks M.E."/>
            <person name="Blackburn M.B."/>
            <person name="Gundersen-Rindal D.E."/>
            <person name="Mitchell A."/>
            <person name="Farrar R."/>
            <person name="Kuhar D."/>
        </authorList>
    </citation>
    <scope>NUCLEOTIDE SEQUENCE [LARGE SCALE GENOMIC DNA]</scope>
    <source>
        <strain evidence="6 7">37-2</strain>
    </source>
</reference>
<dbReference type="GO" id="GO:0005198">
    <property type="term" value="F:structural molecule activity"/>
    <property type="evidence" value="ECO:0007669"/>
    <property type="project" value="InterPro"/>
</dbReference>
<dbReference type="GO" id="GO:0030288">
    <property type="term" value="C:outer membrane-bounded periplasmic space"/>
    <property type="evidence" value="ECO:0007669"/>
    <property type="project" value="InterPro"/>
</dbReference>
<evidence type="ECO:0000313" key="7">
    <source>
        <dbReference type="Proteomes" id="UP000180088"/>
    </source>
</evidence>
<dbReference type="RefSeq" id="WP_071116129.1">
    <property type="nucleotide sequence ID" value="NZ_MKCS01000001.1"/>
</dbReference>
<dbReference type="GO" id="GO:0071973">
    <property type="term" value="P:bacterial-type flagellum-dependent cell motility"/>
    <property type="evidence" value="ECO:0007669"/>
    <property type="project" value="InterPro"/>
</dbReference>
<keyword evidence="6" id="KW-0969">Cilium</keyword>
<evidence type="ECO:0000256" key="4">
    <source>
        <dbReference type="ARBA" id="ARBA00023143"/>
    </source>
</evidence>
<dbReference type="InterPro" id="IPR001782">
    <property type="entry name" value="Flag_FlgI"/>
</dbReference>
<dbReference type="AlphaFoldDB" id="A0A1S1X4W7"/>
<dbReference type="NCBIfam" id="NF003676">
    <property type="entry name" value="PRK05303.1"/>
    <property type="match status" value="1"/>
</dbReference>
<evidence type="ECO:0000256" key="1">
    <source>
        <dbReference type="ARBA" id="ARBA00002591"/>
    </source>
</evidence>